<dbReference type="HOGENOM" id="CLU_143346_0_0_10"/>
<dbReference type="KEGG" id="aas:Aasi_0893"/>
<dbReference type="Pfam" id="PF02954">
    <property type="entry name" value="HTH_8"/>
    <property type="match status" value="1"/>
</dbReference>
<organism evidence="2 3">
    <name type="scientific">Amoebophilus asiaticus (strain 5a2)</name>
    <dbReference type="NCBI Taxonomy" id="452471"/>
    <lineage>
        <taxon>Bacteria</taxon>
        <taxon>Pseudomonadati</taxon>
        <taxon>Bacteroidota</taxon>
        <taxon>Cytophagia</taxon>
        <taxon>Cytophagales</taxon>
        <taxon>Amoebophilaceae</taxon>
        <taxon>Candidatus Amoebophilus</taxon>
    </lineage>
</organism>
<dbReference type="EMBL" id="CP001102">
    <property type="protein sequence ID" value="ACE06260.1"/>
    <property type="molecule type" value="Genomic_DNA"/>
</dbReference>
<evidence type="ECO:0000313" key="2">
    <source>
        <dbReference type="EMBL" id="ACE06260.1"/>
    </source>
</evidence>
<evidence type="ECO:0000259" key="1">
    <source>
        <dbReference type="Pfam" id="PF02954"/>
    </source>
</evidence>
<dbReference type="InterPro" id="IPR002197">
    <property type="entry name" value="HTH_Fis"/>
</dbReference>
<proteinExistence type="predicted"/>
<protein>
    <recommendedName>
        <fullName evidence="1">DNA binding HTH domain-containing protein</fullName>
    </recommendedName>
</protein>
<evidence type="ECO:0000313" key="3">
    <source>
        <dbReference type="Proteomes" id="UP000001227"/>
    </source>
</evidence>
<dbReference type="STRING" id="452471.Aasi_0893"/>
<dbReference type="eggNOG" id="COG2204">
    <property type="taxonomic scope" value="Bacteria"/>
</dbReference>
<sequence>MIHRGQIVEKVVRRSGFSLTKLAAKLEISRNTLYNKFNNANLSYRLIQEIGQAIHYDFSLDFPEMPKEEYATGIKNNGLISIEIKYSNLLEKHIKLLELLVKVANEAEVHSLKQELNKFIREIMQDNHNI</sequence>
<reference evidence="2 3" key="1">
    <citation type="journal article" date="2010" name="J. Bacteriol.">
        <title>The genome of the amoeba symbiont 'Candidatus Amoebophilus asiaticus' reveals common mechanisms for host cell interaction among amoeba-associated bacteria.</title>
        <authorList>
            <person name="Schmitz-Esser S."/>
            <person name="Tischler P."/>
            <person name="Arnold R."/>
            <person name="Montanaro J."/>
            <person name="Wagner M."/>
            <person name="Rattei T."/>
            <person name="Horn M."/>
        </authorList>
    </citation>
    <scope>NUCLEOTIDE SEQUENCE [LARGE SCALE GENOMIC DNA]</scope>
    <source>
        <strain evidence="2 3">5a2</strain>
    </source>
</reference>
<name>B3ESQ8_AMOA5</name>
<feature type="domain" description="DNA binding HTH" evidence="1">
    <location>
        <begin position="7"/>
        <end position="36"/>
    </location>
</feature>
<keyword evidence="3" id="KW-1185">Reference proteome</keyword>
<dbReference type="Gene3D" id="1.10.10.60">
    <property type="entry name" value="Homeodomain-like"/>
    <property type="match status" value="1"/>
</dbReference>
<dbReference type="RefSeq" id="WP_012473023.1">
    <property type="nucleotide sequence ID" value="NC_010830.1"/>
</dbReference>
<dbReference type="OrthoDB" id="981159at2"/>
<gene>
    <name evidence="2" type="ordered locus">Aasi_0893</name>
</gene>
<dbReference type="AlphaFoldDB" id="B3ESQ8"/>
<dbReference type="Proteomes" id="UP000001227">
    <property type="component" value="Chromosome"/>
</dbReference>
<accession>B3ESQ8</accession>